<proteinExistence type="predicted"/>
<gene>
    <name evidence="1" type="ORF">GPLA_3616</name>
</gene>
<dbReference type="AlphaFoldDB" id="K6YP58"/>
<dbReference type="EMBL" id="BAER01000112">
    <property type="protein sequence ID" value="GAC34504.1"/>
    <property type="molecule type" value="Genomic_DNA"/>
</dbReference>
<accession>K6YP58</accession>
<organism evidence="1 2">
    <name type="scientific">Paraglaciecola polaris LMG 21857</name>
    <dbReference type="NCBI Taxonomy" id="1129793"/>
    <lineage>
        <taxon>Bacteria</taxon>
        <taxon>Pseudomonadati</taxon>
        <taxon>Pseudomonadota</taxon>
        <taxon>Gammaproteobacteria</taxon>
        <taxon>Alteromonadales</taxon>
        <taxon>Alteromonadaceae</taxon>
        <taxon>Paraglaciecola</taxon>
    </lineage>
</organism>
<reference evidence="2" key="1">
    <citation type="journal article" date="2014" name="Environ. Microbiol.">
        <title>Comparative genomics of the marine bacterial genus Glaciecola reveals the high degree of genomic diversity and genomic characteristic for cold adaptation.</title>
        <authorList>
            <person name="Qin Q.L."/>
            <person name="Xie B.B."/>
            <person name="Yu Y."/>
            <person name="Shu Y.L."/>
            <person name="Rong J.C."/>
            <person name="Zhang Y.J."/>
            <person name="Zhao D.L."/>
            <person name="Chen X.L."/>
            <person name="Zhang X.Y."/>
            <person name="Chen B."/>
            <person name="Zhou B.C."/>
            <person name="Zhang Y.Z."/>
        </authorList>
    </citation>
    <scope>NUCLEOTIDE SEQUENCE [LARGE SCALE GENOMIC DNA]</scope>
    <source>
        <strain evidence="2">LMG 21857</strain>
    </source>
</reference>
<sequence length="53" mass="6022">MFIYGSTETGESVYRLDTMGPLSINEIKEQHYALTTVSNGEIKKHDMLELSEN</sequence>
<comment type="caution">
    <text evidence="1">The sequence shown here is derived from an EMBL/GenBank/DDBJ whole genome shotgun (WGS) entry which is preliminary data.</text>
</comment>
<keyword evidence="2" id="KW-1185">Reference proteome</keyword>
<dbReference type="Proteomes" id="UP000006322">
    <property type="component" value="Unassembled WGS sequence"/>
</dbReference>
<name>K6YP58_9ALTE</name>
<dbReference type="STRING" id="1129793.GPLA_3616"/>
<protein>
    <submittedName>
        <fullName evidence="1">Uncharacterized protein</fullName>
    </submittedName>
</protein>
<evidence type="ECO:0000313" key="1">
    <source>
        <dbReference type="EMBL" id="GAC34504.1"/>
    </source>
</evidence>
<evidence type="ECO:0000313" key="2">
    <source>
        <dbReference type="Proteomes" id="UP000006322"/>
    </source>
</evidence>